<reference evidence="6 7" key="1">
    <citation type="journal article" date="2024" name="J Genomics">
        <title>Draft genome sequencing and assembly of Favolaschia claudopus CIRM-BRFM 2984 isolated from oak limbs.</title>
        <authorList>
            <person name="Navarro D."/>
            <person name="Drula E."/>
            <person name="Chaduli D."/>
            <person name="Cazenave R."/>
            <person name="Ahrendt S."/>
            <person name="Wang J."/>
            <person name="Lipzen A."/>
            <person name="Daum C."/>
            <person name="Barry K."/>
            <person name="Grigoriev I.V."/>
            <person name="Favel A."/>
            <person name="Rosso M.N."/>
            <person name="Martin F."/>
        </authorList>
    </citation>
    <scope>NUCLEOTIDE SEQUENCE [LARGE SCALE GENOMIC DNA]</scope>
    <source>
        <strain evidence="6 7">CIRM-BRFM 2984</strain>
    </source>
</reference>
<protein>
    <recommendedName>
        <fullName evidence="8">DUF1793-domain-containing protein</fullName>
    </recommendedName>
</protein>
<keyword evidence="2" id="KW-0812">Transmembrane</keyword>
<dbReference type="Pfam" id="PF17168">
    <property type="entry name" value="DUF5127"/>
    <property type="match status" value="1"/>
</dbReference>
<feature type="chain" id="PRO_5043844252" description="DUF1793-domain-containing protein" evidence="3">
    <location>
        <begin position="31"/>
        <end position="894"/>
    </location>
</feature>
<dbReference type="InterPro" id="IPR033433">
    <property type="entry name" value="GtaA_N"/>
</dbReference>
<feature type="compositionally biased region" description="Low complexity" evidence="1">
    <location>
        <begin position="828"/>
        <end position="839"/>
    </location>
</feature>
<dbReference type="PANTHER" id="PTHR31987">
    <property type="entry name" value="GLUTAMINASE A-RELATED"/>
    <property type="match status" value="1"/>
</dbReference>
<dbReference type="EMBL" id="JAWWNJ010000028">
    <property type="protein sequence ID" value="KAK7028762.1"/>
    <property type="molecule type" value="Genomic_DNA"/>
</dbReference>
<evidence type="ECO:0000259" key="4">
    <source>
        <dbReference type="Pfam" id="PF16335"/>
    </source>
</evidence>
<organism evidence="6 7">
    <name type="scientific">Favolaschia claudopus</name>
    <dbReference type="NCBI Taxonomy" id="2862362"/>
    <lineage>
        <taxon>Eukaryota</taxon>
        <taxon>Fungi</taxon>
        <taxon>Dikarya</taxon>
        <taxon>Basidiomycota</taxon>
        <taxon>Agaricomycotina</taxon>
        <taxon>Agaricomycetes</taxon>
        <taxon>Agaricomycetidae</taxon>
        <taxon>Agaricales</taxon>
        <taxon>Marasmiineae</taxon>
        <taxon>Mycenaceae</taxon>
        <taxon>Favolaschia</taxon>
    </lineage>
</organism>
<feature type="compositionally biased region" description="Low complexity" evidence="1">
    <location>
        <begin position="847"/>
        <end position="858"/>
    </location>
</feature>
<evidence type="ECO:0000313" key="7">
    <source>
        <dbReference type="Proteomes" id="UP001362999"/>
    </source>
</evidence>
<gene>
    <name evidence="6" type="ORF">R3P38DRAFT_3519215</name>
</gene>
<name>A0AAW0BRM8_9AGAR</name>
<comment type="caution">
    <text evidence="6">The sequence shown here is derived from an EMBL/GenBank/DDBJ whole genome shotgun (WGS) entry which is preliminary data.</text>
</comment>
<evidence type="ECO:0000313" key="6">
    <source>
        <dbReference type="EMBL" id="KAK7028762.1"/>
    </source>
</evidence>
<keyword evidence="7" id="KW-1185">Reference proteome</keyword>
<dbReference type="InterPro" id="IPR052743">
    <property type="entry name" value="Glutaminase_GtaA"/>
</dbReference>
<feature type="compositionally biased region" description="Basic and acidic residues" evidence="1">
    <location>
        <begin position="868"/>
        <end position="878"/>
    </location>
</feature>
<keyword evidence="2" id="KW-1133">Transmembrane helix</keyword>
<feature type="signal peptide" evidence="3">
    <location>
        <begin position="1"/>
        <end position="30"/>
    </location>
</feature>
<feature type="transmembrane region" description="Helical" evidence="2">
    <location>
        <begin position="742"/>
        <end position="764"/>
    </location>
</feature>
<evidence type="ECO:0000256" key="3">
    <source>
        <dbReference type="SAM" id="SignalP"/>
    </source>
</evidence>
<evidence type="ECO:0000256" key="1">
    <source>
        <dbReference type="SAM" id="MobiDB-lite"/>
    </source>
</evidence>
<dbReference type="InterPro" id="IPR032514">
    <property type="entry name" value="GtaA_central"/>
</dbReference>
<dbReference type="PANTHER" id="PTHR31987:SF1">
    <property type="entry name" value="GLUTAMINASE A"/>
    <property type="match status" value="1"/>
</dbReference>
<feature type="region of interest" description="Disordered" evidence="1">
    <location>
        <begin position="818"/>
        <end position="894"/>
    </location>
</feature>
<proteinExistence type="predicted"/>
<evidence type="ECO:0000259" key="5">
    <source>
        <dbReference type="Pfam" id="PF17168"/>
    </source>
</evidence>
<feature type="compositionally biased region" description="Low complexity" evidence="1">
    <location>
        <begin position="881"/>
        <end position="894"/>
    </location>
</feature>
<feature type="domain" description="Glutaminase A N-terminal" evidence="5">
    <location>
        <begin position="111"/>
        <end position="341"/>
    </location>
</feature>
<sequence length="894" mass="95820">MSLLRHILPSSLLQVLLHSTWLWLILPAQAQHQQTFFPASVPLAVRSPTFNCWLDMHKNSNPMTSWPQFWNDNHILGWSGSIKVDSKTYHWLGKPASGNAGTWLSTQVTPTRTILTVQAGPMQLNVTFLSPIEPSDWVKQSFPFSYVYVDGKSTDGKAHLVQLYSDISAEWVTDSFDTAIQWSTTRQSNIVYHQVQSTSPRSEFTDVAEDSVAYYAISSGQPNLVSVIGTDQALRSQFASKDPQLSLSSDLAGQIGNVKGGDGKFPVLAHALDLGSTDTIATVAWAVGLIRDPVVTFANVPRRAYYWSQYASIGDAIDAFIADFPAARTRALALDQQILQDASAVSAQYADLVSLAARQAMAGIEITLSTSDNGSGFNLSDVKAFMKDVGNSQRVNPVETIYAALPVLMYLNSSIIGLLLEPLLEYQSSSAYSNGYAAPDLGIPYPSVPGNPDNNDVYGVENSGNMLILVLAHAQSSGDGSLIGKYYDLFKTWGDYLVTNALVPAQQISADARDAGLAQTHGNVTNLALKGIIANSSDTTASSLIQSWYNLTSVSPSQLRWTYGDSTWGLMYNLFADKLLKLNFVPLSIYTAQSNTISTNVKQSQLPFGPPLSSDSNMNARCDWTLFSAAAADNATRDLLISGVHGYASSNTSSSMFATLYNVQSGLGPGSAVSPNGYASPAQGAVFSVLGLNRLMILVPSVANKTVIVSPSTASSPGIPPASPPALWPGSFTGHAKSPTGAIAGGVMGGLAAILLLGLAAVVFRRRRQNRDNQLEAPRPYQEPPTMAAYYGSVLRLKPRNPATLIVPPTRMFLASGLPKPGAHYAHPESLPPSTTSPPRSSPQPPSSNGSGAGSSRSRGTDASLRNEMQRLRQEVELLRAAQGAPQEAPPEYH</sequence>
<evidence type="ECO:0008006" key="8">
    <source>
        <dbReference type="Google" id="ProtNLM"/>
    </source>
</evidence>
<accession>A0AAW0BRM8</accession>
<dbReference type="Pfam" id="PF16335">
    <property type="entry name" value="GtaA_6_Hairpin"/>
    <property type="match status" value="1"/>
</dbReference>
<feature type="domain" description="Glutaminase A central" evidence="4">
    <location>
        <begin position="346"/>
        <end position="689"/>
    </location>
</feature>
<dbReference type="Proteomes" id="UP001362999">
    <property type="component" value="Unassembled WGS sequence"/>
</dbReference>
<evidence type="ECO:0000256" key="2">
    <source>
        <dbReference type="SAM" id="Phobius"/>
    </source>
</evidence>
<keyword evidence="3" id="KW-0732">Signal</keyword>
<keyword evidence="2" id="KW-0472">Membrane</keyword>
<dbReference type="AlphaFoldDB" id="A0AAW0BRM8"/>